<dbReference type="EMBL" id="KZ819605">
    <property type="protein sequence ID" value="PWN32419.1"/>
    <property type="molecule type" value="Genomic_DNA"/>
</dbReference>
<reference evidence="2 3" key="1">
    <citation type="journal article" date="2018" name="Mol. Biol. Evol.">
        <title>Broad Genomic Sampling Reveals a Smut Pathogenic Ancestry of the Fungal Clade Ustilaginomycotina.</title>
        <authorList>
            <person name="Kijpornyongpan T."/>
            <person name="Mondo S.J."/>
            <person name="Barry K."/>
            <person name="Sandor L."/>
            <person name="Lee J."/>
            <person name="Lipzen A."/>
            <person name="Pangilinan J."/>
            <person name="LaButti K."/>
            <person name="Hainaut M."/>
            <person name="Henrissat B."/>
            <person name="Grigoriev I.V."/>
            <person name="Spatafora J.W."/>
            <person name="Aime M.C."/>
        </authorList>
    </citation>
    <scope>NUCLEOTIDE SEQUENCE [LARGE SCALE GENOMIC DNA]</scope>
    <source>
        <strain evidence="2 3">MCA 3882</strain>
    </source>
</reference>
<accession>A0A316V4D6</accession>
<dbReference type="GeneID" id="37022846"/>
<dbReference type="AlphaFoldDB" id="A0A316V4D6"/>
<keyword evidence="3" id="KW-1185">Reference proteome</keyword>
<protein>
    <submittedName>
        <fullName evidence="2">Uncharacterized protein</fullName>
    </submittedName>
</protein>
<evidence type="ECO:0000313" key="3">
    <source>
        <dbReference type="Proteomes" id="UP000245771"/>
    </source>
</evidence>
<feature type="compositionally biased region" description="Basic residues" evidence="1">
    <location>
        <begin position="300"/>
        <end position="310"/>
    </location>
</feature>
<dbReference type="Proteomes" id="UP000245771">
    <property type="component" value="Unassembled WGS sequence"/>
</dbReference>
<gene>
    <name evidence="2" type="ORF">FA14DRAFT_181107</name>
</gene>
<sequence>MTSLFLTGSIEDGALIFGDSATRDTNGYPQPLNDKSQLNSSIHHLSFNNNKSDYTNNWLASLSTLPSLIPSTDSNITSPALSEIHISPLTILSTLSDNNQDQQSSQADQDFLKPYRFEDFNLGFTSSTKNCSSEQDYANYPQSLSDLADMIVLPTQYLESSEIQQENMLGLFDPCKATEIHQGINSTMAEVGFMESLSSRQEWNMQSTILTNSTSLHSFPYERNDPVEVGSSEVIQRQLYTEVTGQVGIEPIKRVEKRRQSKTFEDVMDYYFSIQDEQGPSINSRQCRSDSLHTTNSVSHKPRAIKRHRSHADASSLYVRHKIASFDCTPPLPVRPYSSDETLMGSMVEQTASNALRRERSNSLASSIIDRTTVRDEQNRQKSKRYYERKKAQNLATTALCTALDAWQAIFSTSSQMIELPEVERMEEVMEAVPASPSQRKKLNKIAQRNEETRQIRTIMSSAKRLEGLLKSTPSSEIARIVVLHRQFSHKQDRSTIEMYNHLSTLEAGLCIWLDHLHSWCDLVLAEKRLADTHTGRPVQRLISLLSNIS</sequence>
<evidence type="ECO:0000256" key="1">
    <source>
        <dbReference type="SAM" id="MobiDB-lite"/>
    </source>
</evidence>
<name>A0A316V4D6_9BASI</name>
<feature type="region of interest" description="Disordered" evidence="1">
    <location>
        <begin position="281"/>
        <end position="311"/>
    </location>
</feature>
<dbReference type="RefSeq" id="XP_025352721.1">
    <property type="nucleotide sequence ID" value="XM_025501065.1"/>
</dbReference>
<dbReference type="InParanoid" id="A0A316V4D6"/>
<proteinExistence type="predicted"/>
<organism evidence="2 3">
    <name type="scientific">Meira miltonrushii</name>
    <dbReference type="NCBI Taxonomy" id="1280837"/>
    <lineage>
        <taxon>Eukaryota</taxon>
        <taxon>Fungi</taxon>
        <taxon>Dikarya</taxon>
        <taxon>Basidiomycota</taxon>
        <taxon>Ustilaginomycotina</taxon>
        <taxon>Exobasidiomycetes</taxon>
        <taxon>Exobasidiales</taxon>
        <taxon>Brachybasidiaceae</taxon>
        <taxon>Meira</taxon>
    </lineage>
</organism>
<evidence type="ECO:0000313" key="2">
    <source>
        <dbReference type="EMBL" id="PWN32419.1"/>
    </source>
</evidence>